<sequence length="140" mass="14679">MADMIDPYELRAGVPDVATFRGLRTGAGMTDRPAEAVAAGLANTWHGVTVHHPEAGIVGMGRVVGDGGTVYQIADVCVLPEHQGRGLGARIMAELTGALEQRAVPGAYVSLIADGPAHRLYSRFGFVPTAPHSIGMHRLV</sequence>
<dbReference type="GO" id="GO:0016747">
    <property type="term" value="F:acyltransferase activity, transferring groups other than amino-acyl groups"/>
    <property type="evidence" value="ECO:0007669"/>
    <property type="project" value="InterPro"/>
</dbReference>
<protein>
    <submittedName>
        <fullName evidence="2">GNAT family N-acetyltransferase</fullName>
        <ecNumber evidence="2">2.3.1.-</ecNumber>
    </submittedName>
</protein>
<dbReference type="AlphaFoldDB" id="A0AB39TWQ2"/>
<organism evidence="2">
    <name type="scientific">Streptomyces sp. Y1</name>
    <dbReference type="NCBI Taxonomy" id="3238634"/>
    <lineage>
        <taxon>Bacteria</taxon>
        <taxon>Bacillati</taxon>
        <taxon>Actinomycetota</taxon>
        <taxon>Actinomycetes</taxon>
        <taxon>Kitasatosporales</taxon>
        <taxon>Streptomycetaceae</taxon>
        <taxon>Streptomyces</taxon>
    </lineage>
</organism>
<evidence type="ECO:0000313" key="2">
    <source>
        <dbReference type="EMBL" id="XDQ83657.1"/>
    </source>
</evidence>
<dbReference type="Gene3D" id="3.40.630.30">
    <property type="match status" value="1"/>
</dbReference>
<dbReference type="PANTHER" id="PTHR43233">
    <property type="entry name" value="FAMILY N-ACETYLTRANSFERASE, PUTATIVE (AFU_ORTHOLOGUE AFUA_6G03350)-RELATED"/>
    <property type="match status" value="1"/>
</dbReference>
<name>A0AB39TWQ2_9ACTN</name>
<keyword evidence="2" id="KW-0808">Transferase</keyword>
<dbReference type="EMBL" id="CP163445">
    <property type="protein sequence ID" value="XDQ83657.1"/>
    <property type="molecule type" value="Genomic_DNA"/>
</dbReference>
<dbReference type="InterPro" id="IPR000182">
    <property type="entry name" value="GNAT_dom"/>
</dbReference>
<dbReference type="PROSITE" id="PS51186">
    <property type="entry name" value="GNAT"/>
    <property type="match status" value="1"/>
</dbReference>
<gene>
    <name evidence="2" type="ORF">AB2U05_36710</name>
</gene>
<keyword evidence="2" id="KW-0012">Acyltransferase</keyword>
<dbReference type="RefSeq" id="WP_369185736.1">
    <property type="nucleotide sequence ID" value="NZ_CP163445.1"/>
</dbReference>
<reference evidence="2" key="1">
    <citation type="submission" date="2024-07" db="EMBL/GenBank/DDBJ databases">
        <authorList>
            <person name="Yu S.T."/>
        </authorList>
    </citation>
    <scope>NUCLEOTIDE SEQUENCE</scope>
    <source>
        <strain evidence="2">Y1</strain>
    </source>
</reference>
<feature type="domain" description="N-acetyltransferase" evidence="1">
    <location>
        <begin position="1"/>
        <end position="140"/>
    </location>
</feature>
<dbReference type="SUPFAM" id="SSF55729">
    <property type="entry name" value="Acyl-CoA N-acyltransferases (Nat)"/>
    <property type="match status" value="1"/>
</dbReference>
<dbReference type="EC" id="2.3.1.-" evidence="2"/>
<proteinExistence type="predicted"/>
<dbReference type="CDD" id="cd04301">
    <property type="entry name" value="NAT_SF"/>
    <property type="match status" value="1"/>
</dbReference>
<evidence type="ECO:0000259" key="1">
    <source>
        <dbReference type="PROSITE" id="PS51186"/>
    </source>
</evidence>
<dbReference type="InterPro" id="IPR053144">
    <property type="entry name" value="Acetyltransferase_Butenolide"/>
</dbReference>
<accession>A0AB39TWQ2</accession>
<dbReference type="PANTHER" id="PTHR43233:SF1">
    <property type="entry name" value="FAMILY N-ACETYLTRANSFERASE, PUTATIVE (AFU_ORTHOLOGUE AFUA_6G03350)-RELATED"/>
    <property type="match status" value="1"/>
</dbReference>
<dbReference type="InterPro" id="IPR016181">
    <property type="entry name" value="Acyl_CoA_acyltransferase"/>
</dbReference>
<dbReference type="Pfam" id="PF13508">
    <property type="entry name" value="Acetyltransf_7"/>
    <property type="match status" value="1"/>
</dbReference>